<feature type="non-terminal residue" evidence="3">
    <location>
        <position position="572"/>
    </location>
</feature>
<dbReference type="PANTHER" id="PTHR12616:SF1">
    <property type="entry name" value="VACUOLAR PROTEIN SORTING-ASSOCIATED PROTEIN 41 HOMOLOG"/>
    <property type="match status" value="1"/>
</dbReference>
<feature type="region of interest" description="Disordered" evidence="1">
    <location>
        <begin position="328"/>
        <end position="368"/>
    </location>
</feature>
<feature type="region of interest" description="Disordered" evidence="1">
    <location>
        <begin position="120"/>
        <end position="147"/>
    </location>
</feature>
<feature type="compositionally biased region" description="Low complexity" evidence="1">
    <location>
        <begin position="341"/>
        <end position="363"/>
    </location>
</feature>
<dbReference type="PANTHER" id="PTHR12616">
    <property type="entry name" value="VACUOLAR PROTEIN SORTING VPS41"/>
    <property type="match status" value="1"/>
</dbReference>
<dbReference type="GO" id="GO:0006623">
    <property type="term" value="P:protein targeting to vacuole"/>
    <property type="evidence" value="ECO:0007669"/>
    <property type="project" value="InterPro"/>
</dbReference>
<dbReference type="STRING" id="331657.A0A4U0WMM4"/>
<feature type="region of interest" description="Disordered" evidence="1">
    <location>
        <begin position="420"/>
        <end position="442"/>
    </location>
</feature>
<dbReference type="InterPro" id="IPR045111">
    <property type="entry name" value="Vps41/Vps8"/>
</dbReference>
<dbReference type="InterPro" id="IPR057780">
    <property type="entry name" value="Beta-prop_Vps41"/>
</dbReference>
<dbReference type="Pfam" id="PF23556">
    <property type="entry name" value="TPR_Vps41"/>
    <property type="match status" value="1"/>
</dbReference>
<dbReference type="GO" id="GO:0030897">
    <property type="term" value="C:HOPS complex"/>
    <property type="evidence" value="ECO:0007669"/>
    <property type="project" value="TreeGrafter"/>
</dbReference>
<evidence type="ECO:0000256" key="1">
    <source>
        <dbReference type="SAM" id="MobiDB-lite"/>
    </source>
</evidence>
<feature type="domain" description="Vps41 beta-propeller" evidence="2">
    <location>
        <begin position="160"/>
        <end position="291"/>
    </location>
</feature>
<keyword evidence="4" id="KW-1185">Reference proteome</keyword>
<dbReference type="EMBL" id="NAJN01001386">
    <property type="protein sequence ID" value="TKA63556.1"/>
    <property type="molecule type" value="Genomic_DNA"/>
</dbReference>
<proteinExistence type="predicted"/>
<name>A0A4U0WMM4_9PEZI</name>
<dbReference type="GO" id="GO:0016236">
    <property type="term" value="P:macroautophagy"/>
    <property type="evidence" value="ECO:0007669"/>
    <property type="project" value="TreeGrafter"/>
</dbReference>
<dbReference type="AlphaFoldDB" id="A0A4U0WMM4"/>
<feature type="compositionally biased region" description="Basic and acidic residues" evidence="1">
    <location>
        <begin position="420"/>
        <end position="430"/>
    </location>
</feature>
<evidence type="ECO:0000259" key="2">
    <source>
        <dbReference type="Pfam" id="PF23411"/>
    </source>
</evidence>
<comment type="caution">
    <text evidence="3">The sequence shown here is derived from an EMBL/GenBank/DDBJ whole genome shotgun (WGS) entry which is preliminary data.</text>
</comment>
<dbReference type="Proteomes" id="UP000308768">
    <property type="component" value="Unassembled WGS sequence"/>
</dbReference>
<dbReference type="GO" id="GO:0005770">
    <property type="term" value="C:late endosome"/>
    <property type="evidence" value="ECO:0007669"/>
    <property type="project" value="TreeGrafter"/>
</dbReference>
<protein>
    <recommendedName>
        <fullName evidence="2">Vps41 beta-propeller domain-containing protein</fullName>
    </recommendedName>
</protein>
<sequence length="572" mass="61519">MTVGGRAGAKSDANTNSAAAAASGWLGAIGLGSNTGKDTVLHSGEGSISTIKWSLSGKFVVWVNEQGIKIMRSNIKLDSADSDSAWKRIGHVDRPNRRGWEEMAGVWKGRAEWIDEKSLEADEEEVPVPNGSLQENGAPGSVRGGKAAVKGSLPVKKKRVEKLVVGWGDAAWVLHVHPGGAGVGKDVGERSVGSADIVHILRFDDCVISGLSLYTPSLLLVLAYRTRDDENSPIPSSTQNTPRRGIHHRQTGLSPELRLINVVTKEEVDDDVLTVSRFETLSASDYHLGTLHVPPAVNAGPVQRGALEALGGGLWDAGVNATRLFSSGASVGSQPNSGENGKASTTSPSPSSAGAAKGSIAGRRATEPHPSAANVGLKIFIQSPYDCVLAVKRDLSDHLAWLLDRHKYSDAWELVDEHPEVTTAVPERRSSTSSPSTPSKAPQSLVDFFADDGTSQATVSAGRAQDSAVEKEKRWIGDLWIQQLVAAEDWASAGKVAGRVLGTSSRWEHWVWTFAQADRFDEITPYIPTRQLHPPLPSLVYEVVLGHYIIHNRLRLRELLDQWDPELFDVGS</sequence>
<dbReference type="GO" id="GO:0009267">
    <property type="term" value="P:cellular response to starvation"/>
    <property type="evidence" value="ECO:0007669"/>
    <property type="project" value="TreeGrafter"/>
</dbReference>
<gene>
    <name evidence="3" type="ORF">B0A49_07532</name>
</gene>
<reference evidence="3 4" key="1">
    <citation type="submission" date="2017-03" db="EMBL/GenBank/DDBJ databases">
        <title>Genomes of endolithic fungi from Antarctica.</title>
        <authorList>
            <person name="Coleine C."/>
            <person name="Masonjones S."/>
            <person name="Stajich J.E."/>
        </authorList>
    </citation>
    <scope>NUCLEOTIDE SEQUENCE [LARGE SCALE GENOMIC DNA]</scope>
    <source>
        <strain evidence="3 4">CCFEE 5187</strain>
    </source>
</reference>
<organism evidence="3 4">
    <name type="scientific">Cryomyces minteri</name>
    <dbReference type="NCBI Taxonomy" id="331657"/>
    <lineage>
        <taxon>Eukaryota</taxon>
        <taxon>Fungi</taxon>
        <taxon>Dikarya</taxon>
        <taxon>Ascomycota</taxon>
        <taxon>Pezizomycotina</taxon>
        <taxon>Dothideomycetes</taxon>
        <taxon>Dothideomycetes incertae sedis</taxon>
        <taxon>Cryomyces</taxon>
    </lineage>
</organism>
<dbReference type="Pfam" id="PF23411">
    <property type="entry name" value="Beta-prop_Vps41"/>
    <property type="match status" value="1"/>
</dbReference>
<feature type="region of interest" description="Disordered" evidence="1">
    <location>
        <begin position="230"/>
        <end position="249"/>
    </location>
</feature>
<evidence type="ECO:0000313" key="4">
    <source>
        <dbReference type="Proteomes" id="UP000308768"/>
    </source>
</evidence>
<dbReference type="GO" id="GO:0034058">
    <property type="term" value="P:endosomal vesicle fusion"/>
    <property type="evidence" value="ECO:0007669"/>
    <property type="project" value="TreeGrafter"/>
</dbReference>
<accession>A0A4U0WMM4</accession>
<feature type="compositionally biased region" description="Polar residues" evidence="1">
    <location>
        <begin position="233"/>
        <end position="242"/>
    </location>
</feature>
<feature type="compositionally biased region" description="Polar residues" evidence="1">
    <location>
        <begin position="328"/>
        <end position="339"/>
    </location>
</feature>
<evidence type="ECO:0000313" key="3">
    <source>
        <dbReference type="EMBL" id="TKA63556.1"/>
    </source>
</evidence>
<dbReference type="OrthoDB" id="244107at2759"/>